<dbReference type="PANTHER" id="PTHR28398:SF1">
    <property type="entry name" value="SYNAPTONEMAL COMPLEX CENTRAL ELEMENT PROTEIN 2"/>
    <property type="match status" value="1"/>
</dbReference>
<name>A0A673GBR3_9TELE</name>
<dbReference type="GO" id="GO:0007130">
    <property type="term" value="P:synaptonemal complex assembly"/>
    <property type="evidence" value="ECO:0007669"/>
    <property type="project" value="InterPro"/>
</dbReference>
<reference evidence="2" key="1">
    <citation type="submission" date="2025-08" db="UniProtKB">
        <authorList>
            <consortium name="Ensembl"/>
        </authorList>
    </citation>
    <scope>IDENTIFICATION</scope>
</reference>
<organism evidence="2 3">
    <name type="scientific">Sinocyclocheilus rhinocerous</name>
    <dbReference type="NCBI Taxonomy" id="307959"/>
    <lineage>
        <taxon>Eukaryota</taxon>
        <taxon>Metazoa</taxon>
        <taxon>Chordata</taxon>
        <taxon>Craniata</taxon>
        <taxon>Vertebrata</taxon>
        <taxon>Euteleostomi</taxon>
        <taxon>Actinopterygii</taxon>
        <taxon>Neopterygii</taxon>
        <taxon>Teleostei</taxon>
        <taxon>Ostariophysi</taxon>
        <taxon>Cypriniformes</taxon>
        <taxon>Cyprinidae</taxon>
        <taxon>Cyprininae</taxon>
        <taxon>Sinocyclocheilus</taxon>
    </lineage>
</organism>
<gene>
    <name evidence="2" type="primary">syce2</name>
</gene>
<dbReference type="PANTHER" id="PTHR28398">
    <property type="entry name" value="SYNAPTONEMAL COMPLEX CENTRAL ELEMENT PROTEIN 2"/>
    <property type="match status" value="1"/>
</dbReference>
<feature type="region of interest" description="Disordered" evidence="1">
    <location>
        <begin position="50"/>
        <end position="121"/>
    </location>
</feature>
<dbReference type="CTD" id="256126"/>
<dbReference type="AlphaFoldDB" id="A0A673GBR3"/>
<keyword evidence="3" id="KW-1185">Reference proteome</keyword>
<dbReference type="RefSeq" id="XP_016381240.1">
    <property type="nucleotide sequence ID" value="XM_016525754.1"/>
</dbReference>
<dbReference type="GO" id="GO:0000801">
    <property type="term" value="C:central element"/>
    <property type="evidence" value="ECO:0007669"/>
    <property type="project" value="InterPro"/>
</dbReference>
<feature type="compositionally biased region" description="Polar residues" evidence="1">
    <location>
        <begin position="76"/>
        <end position="85"/>
    </location>
</feature>
<evidence type="ECO:0000313" key="3">
    <source>
        <dbReference type="Proteomes" id="UP000472270"/>
    </source>
</evidence>
<protein>
    <submittedName>
        <fullName evidence="2">Synaptonemal complex central element protein 2-like</fullName>
    </submittedName>
</protein>
<sequence>MAASSRGLIWGLSSDDKGITTSSWSHTWKALEWDRVRAVGRRAMAQHFFGNSGSMTLQSTPKSDHHHSSKMPDDGFNSTGETLSFVTVDDSNEQRSEDSGISVSKTSTRSSLGNSTMEDAAVLSPPNSRIDEIGKKAQELIERINERRAMDQHVMNSFEEKLIKKVSEMCQQVKEQMFEYYEQHSQGMEASITELSEVLERSSQLSIELQGASQTLATINKGLQHSTEQ</sequence>
<evidence type="ECO:0000313" key="2">
    <source>
        <dbReference type="Ensembl" id="ENSSRHP00000009943.1"/>
    </source>
</evidence>
<accession>A0A673GBR3</accession>
<dbReference type="Proteomes" id="UP000472270">
    <property type="component" value="Unassembled WGS sequence"/>
</dbReference>
<dbReference type="Ensembl" id="ENSSRHT00000010248.1">
    <property type="protein sequence ID" value="ENSSRHP00000009943.1"/>
    <property type="gene ID" value="ENSSRHG00000005655.1"/>
</dbReference>
<dbReference type="InterPro" id="IPR034609">
    <property type="entry name" value="Syce2"/>
</dbReference>
<reference evidence="2" key="2">
    <citation type="submission" date="2025-09" db="UniProtKB">
        <authorList>
            <consortium name="Ensembl"/>
        </authorList>
    </citation>
    <scope>IDENTIFICATION</scope>
</reference>
<dbReference type="OrthoDB" id="6142414at2759"/>
<proteinExistence type="predicted"/>
<dbReference type="GeneID" id="107718596"/>
<dbReference type="KEGG" id="srx:107718596"/>
<feature type="compositionally biased region" description="Polar residues" evidence="1">
    <location>
        <begin position="99"/>
        <end position="117"/>
    </location>
</feature>
<evidence type="ECO:0000256" key="1">
    <source>
        <dbReference type="SAM" id="MobiDB-lite"/>
    </source>
</evidence>
<feature type="compositionally biased region" description="Polar residues" evidence="1">
    <location>
        <begin position="50"/>
        <end position="61"/>
    </location>
</feature>